<keyword evidence="2" id="KW-1185">Reference proteome</keyword>
<evidence type="ECO:0000313" key="2">
    <source>
        <dbReference type="Proteomes" id="UP001276659"/>
    </source>
</evidence>
<organism evidence="1 2">
    <name type="scientific">Lepraria neglecta</name>
    <dbReference type="NCBI Taxonomy" id="209136"/>
    <lineage>
        <taxon>Eukaryota</taxon>
        <taxon>Fungi</taxon>
        <taxon>Dikarya</taxon>
        <taxon>Ascomycota</taxon>
        <taxon>Pezizomycotina</taxon>
        <taxon>Lecanoromycetes</taxon>
        <taxon>OSLEUM clade</taxon>
        <taxon>Lecanoromycetidae</taxon>
        <taxon>Lecanorales</taxon>
        <taxon>Lecanorineae</taxon>
        <taxon>Stereocaulaceae</taxon>
        <taxon>Lepraria</taxon>
    </lineage>
</organism>
<dbReference type="EMBL" id="JASNWA010000008">
    <property type="protein sequence ID" value="KAK3171767.1"/>
    <property type="molecule type" value="Genomic_DNA"/>
</dbReference>
<reference evidence="1" key="1">
    <citation type="submission" date="2022-11" db="EMBL/GenBank/DDBJ databases">
        <title>Chromosomal genome sequence assembly and mating type (MAT) locus characterization of the leprose asexual lichenized fungus Lepraria neglecta (Nyl.) Erichsen.</title>
        <authorList>
            <person name="Allen J.L."/>
            <person name="Pfeffer B."/>
        </authorList>
    </citation>
    <scope>NUCLEOTIDE SEQUENCE</scope>
    <source>
        <strain evidence="1">Allen 5258</strain>
    </source>
</reference>
<accession>A0AAD9Z7U0</accession>
<protein>
    <submittedName>
        <fullName evidence="1">Uncharacterized protein</fullName>
    </submittedName>
</protein>
<proteinExistence type="predicted"/>
<evidence type="ECO:0000313" key="1">
    <source>
        <dbReference type="EMBL" id="KAK3171767.1"/>
    </source>
</evidence>
<sequence>MVSNHPATPPKSPLEMLTPSDLTTYEARLKESILANKERREQKFIPFNSVERVQMPASYFRKLDEAIGYDGLDLRDAVATQDLPSEVTRQMDVVGPQRVGAFTGAYDGSNKEPDVLFKYRGQDHKVLYTAVVEIGFAETYKELIDDVKLWIEGNRDIRTVILIKVEENPPYSSPARKLEDDEVKDLGFPDPGDLDTSMVSLEDPNDSFGPLQINNLAWVGKIGVFLEIWKRDPVSGEAKQQGTRSYFVPDNATTELDLKLSDFYPLDATDGGNTRFPLTFNRLRLHLEAAREELAVERCRGVLREIANREDNVHDRDYIP</sequence>
<name>A0AAD9Z7U0_9LECA</name>
<gene>
    <name evidence="1" type="ORF">OEA41_003851</name>
</gene>
<comment type="caution">
    <text evidence="1">The sequence shown here is derived from an EMBL/GenBank/DDBJ whole genome shotgun (WGS) entry which is preliminary data.</text>
</comment>
<dbReference type="Proteomes" id="UP001276659">
    <property type="component" value="Unassembled WGS sequence"/>
</dbReference>
<dbReference type="AlphaFoldDB" id="A0AAD9Z7U0"/>